<dbReference type="SUPFAM" id="SSF51197">
    <property type="entry name" value="Clavaminate synthase-like"/>
    <property type="match status" value="1"/>
</dbReference>
<keyword evidence="3" id="KW-0479">Metal-binding</keyword>
<dbReference type="Proteomes" id="UP000054217">
    <property type="component" value="Unassembled WGS sequence"/>
</dbReference>
<keyword evidence="6" id="KW-0408">Iron</keyword>
<dbReference type="Gene3D" id="3.60.130.10">
    <property type="entry name" value="Clavaminate synthase-like"/>
    <property type="match status" value="1"/>
</dbReference>
<dbReference type="AlphaFoldDB" id="A0A0C3PC94"/>
<dbReference type="InParanoid" id="A0A0C3PC94"/>
<evidence type="ECO:0000256" key="6">
    <source>
        <dbReference type="ARBA" id="ARBA00023004"/>
    </source>
</evidence>
<feature type="domain" description="TauD/TfdA-like" evidence="7">
    <location>
        <begin position="134"/>
        <end position="377"/>
    </location>
</feature>
<reference evidence="10" key="2">
    <citation type="submission" date="2015-01" db="EMBL/GenBank/DDBJ databases">
        <title>Evolutionary Origins and Diversification of the Mycorrhizal Mutualists.</title>
        <authorList>
            <consortium name="DOE Joint Genome Institute"/>
            <consortium name="Mycorrhizal Genomics Consortium"/>
            <person name="Kohler A."/>
            <person name="Kuo A."/>
            <person name="Nagy L.G."/>
            <person name="Floudas D."/>
            <person name="Copeland A."/>
            <person name="Barry K.W."/>
            <person name="Cichocki N."/>
            <person name="Veneault-Fourrey C."/>
            <person name="LaButti K."/>
            <person name="Lindquist E.A."/>
            <person name="Lipzen A."/>
            <person name="Lundell T."/>
            <person name="Morin E."/>
            <person name="Murat C."/>
            <person name="Riley R."/>
            <person name="Ohm R."/>
            <person name="Sun H."/>
            <person name="Tunlid A."/>
            <person name="Henrissat B."/>
            <person name="Grigoriev I.V."/>
            <person name="Hibbett D.S."/>
            <person name="Martin F."/>
        </authorList>
    </citation>
    <scope>NUCLEOTIDE SEQUENCE [LARGE SCALE GENOMIC DNA]</scope>
    <source>
        <strain evidence="10">Marx 270</strain>
    </source>
</reference>
<dbReference type="GO" id="GO:0046872">
    <property type="term" value="F:metal ion binding"/>
    <property type="evidence" value="ECO:0007669"/>
    <property type="project" value="UniProtKB-KW"/>
</dbReference>
<organism evidence="9 10">
    <name type="scientific">Pisolithus tinctorius Marx 270</name>
    <dbReference type="NCBI Taxonomy" id="870435"/>
    <lineage>
        <taxon>Eukaryota</taxon>
        <taxon>Fungi</taxon>
        <taxon>Dikarya</taxon>
        <taxon>Basidiomycota</taxon>
        <taxon>Agaricomycotina</taxon>
        <taxon>Agaricomycetes</taxon>
        <taxon>Agaricomycetidae</taxon>
        <taxon>Boletales</taxon>
        <taxon>Sclerodermatineae</taxon>
        <taxon>Pisolithaceae</taxon>
        <taxon>Pisolithus</taxon>
    </lineage>
</organism>
<dbReference type="HOGENOM" id="CLU_021859_0_1_1"/>
<evidence type="ECO:0000256" key="3">
    <source>
        <dbReference type="ARBA" id="ARBA00022723"/>
    </source>
</evidence>
<dbReference type="FunFam" id="3.30.2020.30:FF:000002">
    <property type="entry name" value="Putative gamma-butyrobetaine dioxygenase"/>
    <property type="match status" value="1"/>
</dbReference>
<dbReference type="Gene3D" id="3.30.2020.30">
    <property type="match status" value="1"/>
</dbReference>
<dbReference type="GO" id="GO:0045329">
    <property type="term" value="P:carnitine biosynthetic process"/>
    <property type="evidence" value="ECO:0007669"/>
    <property type="project" value="TreeGrafter"/>
</dbReference>
<dbReference type="CDD" id="cd00250">
    <property type="entry name" value="CAS_like"/>
    <property type="match status" value="1"/>
</dbReference>
<keyword evidence="10" id="KW-1185">Reference proteome</keyword>
<evidence type="ECO:0000313" key="10">
    <source>
        <dbReference type="Proteomes" id="UP000054217"/>
    </source>
</evidence>
<evidence type="ECO:0000259" key="7">
    <source>
        <dbReference type="Pfam" id="PF02668"/>
    </source>
</evidence>
<dbReference type="PANTHER" id="PTHR10696:SF25">
    <property type="entry name" value="OXIDOREDUCTASE AIM17-RELATED"/>
    <property type="match status" value="1"/>
</dbReference>
<name>A0A0C3PC94_PISTI</name>
<evidence type="ECO:0000256" key="2">
    <source>
        <dbReference type="ARBA" id="ARBA00008654"/>
    </source>
</evidence>
<dbReference type="Pfam" id="PF06155">
    <property type="entry name" value="GBBH-like_N"/>
    <property type="match status" value="1"/>
</dbReference>
<dbReference type="Pfam" id="PF02668">
    <property type="entry name" value="TauD"/>
    <property type="match status" value="1"/>
</dbReference>
<evidence type="ECO:0008006" key="11">
    <source>
        <dbReference type="Google" id="ProtNLM"/>
    </source>
</evidence>
<proteinExistence type="inferred from homology"/>
<accession>A0A0C3PC94</accession>
<dbReference type="STRING" id="870435.A0A0C3PC94"/>
<comment type="cofactor">
    <cofactor evidence="1">
        <name>Fe(2+)</name>
        <dbReference type="ChEBI" id="CHEBI:29033"/>
    </cofactor>
</comment>
<dbReference type="GO" id="GO:0016706">
    <property type="term" value="F:2-oxoglutarate-dependent dioxygenase activity"/>
    <property type="evidence" value="ECO:0007669"/>
    <property type="project" value="UniProtKB-ARBA"/>
</dbReference>
<dbReference type="InterPro" id="IPR038492">
    <property type="entry name" value="GBBH-like_N_sf"/>
</dbReference>
<evidence type="ECO:0000313" key="9">
    <source>
        <dbReference type="EMBL" id="KIO11350.1"/>
    </source>
</evidence>
<reference evidence="9 10" key="1">
    <citation type="submission" date="2014-04" db="EMBL/GenBank/DDBJ databases">
        <authorList>
            <consortium name="DOE Joint Genome Institute"/>
            <person name="Kuo A."/>
            <person name="Kohler A."/>
            <person name="Costa M.D."/>
            <person name="Nagy L.G."/>
            <person name="Floudas D."/>
            <person name="Copeland A."/>
            <person name="Barry K.W."/>
            <person name="Cichocki N."/>
            <person name="Veneault-Fourrey C."/>
            <person name="LaButti K."/>
            <person name="Lindquist E.A."/>
            <person name="Lipzen A."/>
            <person name="Lundell T."/>
            <person name="Morin E."/>
            <person name="Murat C."/>
            <person name="Sun H."/>
            <person name="Tunlid A."/>
            <person name="Henrissat B."/>
            <person name="Grigoriev I.V."/>
            <person name="Hibbett D.S."/>
            <person name="Martin F."/>
            <person name="Nordberg H.P."/>
            <person name="Cantor M.N."/>
            <person name="Hua S.X."/>
        </authorList>
    </citation>
    <scope>NUCLEOTIDE SEQUENCE [LARGE SCALE GENOMIC DNA]</scope>
    <source>
        <strain evidence="9 10">Marx 270</strain>
    </source>
</reference>
<dbReference type="InterPro" id="IPR042098">
    <property type="entry name" value="TauD-like_sf"/>
</dbReference>
<dbReference type="EMBL" id="KN831950">
    <property type="protein sequence ID" value="KIO11350.1"/>
    <property type="molecule type" value="Genomic_DNA"/>
</dbReference>
<dbReference type="PANTHER" id="PTHR10696">
    <property type="entry name" value="GAMMA-BUTYROBETAINE HYDROXYLASE-RELATED"/>
    <property type="match status" value="1"/>
</dbReference>
<gene>
    <name evidence="9" type="ORF">M404DRAFT_127702</name>
</gene>
<evidence type="ECO:0000256" key="4">
    <source>
        <dbReference type="ARBA" id="ARBA00022964"/>
    </source>
</evidence>
<evidence type="ECO:0000256" key="1">
    <source>
        <dbReference type="ARBA" id="ARBA00001954"/>
    </source>
</evidence>
<dbReference type="InterPro" id="IPR050411">
    <property type="entry name" value="AlphaKG_dependent_hydroxylases"/>
</dbReference>
<evidence type="ECO:0000259" key="8">
    <source>
        <dbReference type="Pfam" id="PF06155"/>
    </source>
</evidence>
<protein>
    <recommendedName>
        <fullName evidence="11">TauD/TfdA-like domain-containing protein</fullName>
    </recommendedName>
</protein>
<dbReference type="OrthoDB" id="406634at2759"/>
<keyword evidence="4" id="KW-0223">Dioxygenase</keyword>
<feature type="domain" description="Gamma-butyrobetaine hydroxylase-like N-terminal" evidence="8">
    <location>
        <begin position="23"/>
        <end position="91"/>
    </location>
</feature>
<keyword evidence="5" id="KW-0560">Oxidoreductase</keyword>
<comment type="similarity">
    <text evidence="2">Belongs to the gamma-BBH/TMLD family.</text>
</comment>
<evidence type="ECO:0000256" key="5">
    <source>
        <dbReference type="ARBA" id="ARBA00023002"/>
    </source>
</evidence>
<dbReference type="InterPro" id="IPR003819">
    <property type="entry name" value="TauD/TfdA-like"/>
</dbReference>
<sequence length="403" mass="45405">MLLPAARSLSRPTSLQLKLPQINASFPYLWLRDACQCPKCVHPSTRQRLHRLSDIPADIGPATDDSVDLKQDGVHIRWTDGHESFHSFTFLERYSSASSLSSFHRDIPAEPWDASTISQSPDLFVPYDDLSQPSRLLSAITQLTRFGLLLVTGVPTNNTDDATCETRKLANLFGEIRPTLYGEVWEVKHIVDSRNIAYTNLDLGLHCDLLYLEHPPRYQILHCLRNRAVGGMSIFADGLHTANTLRRTHPEDFNILSTTPVPFHYINDGHHLHHEHPTIELEPIPTSPFAERTVKYINYSPPFQAPLLLSPGLLEFHTALKQFATQLDVPGNRMEYVLREGDVALFDNRRVLHARTAFADIGCGVDGEPNRWLKGCYLEVDPVLDRGRVLRASAESAKPKLVS</sequence>
<dbReference type="InterPro" id="IPR010376">
    <property type="entry name" value="GBBH-like_N"/>
</dbReference>
<dbReference type="GO" id="GO:0005739">
    <property type="term" value="C:mitochondrion"/>
    <property type="evidence" value="ECO:0007669"/>
    <property type="project" value="TreeGrafter"/>
</dbReference>